<dbReference type="AlphaFoldDB" id="A0A081C564"/>
<gene>
    <name evidence="2" type="ORF">U27_06704</name>
</gene>
<dbReference type="SUPFAM" id="SSF109854">
    <property type="entry name" value="DinB/YfiT-like putative metalloenzymes"/>
    <property type="match status" value="1"/>
</dbReference>
<evidence type="ECO:0000259" key="1">
    <source>
        <dbReference type="Pfam" id="PF12867"/>
    </source>
</evidence>
<proteinExistence type="predicted"/>
<sequence>MFRDGLIMELQTMRQFFLNSTSCLTEADSSFAPTPEMFTAAQQVAHAALTIDWFMDGAFGKEFDMDFEQQMAEIKKFTSLQQALANFEKAIERAILTVRESSDEELMSPLPAGPIMGGAPKAAVISAMADHTAHHRGALTVYSRLLGKVPPMPYGEM</sequence>
<evidence type="ECO:0000313" key="2">
    <source>
        <dbReference type="EMBL" id="GAK59719.1"/>
    </source>
</evidence>
<dbReference type="InterPro" id="IPR024775">
    <property type="entry name" value="DinB-like"/>
</dbReference>
<dbReference type="InterPro" id="IPR034660">
    <property type="entry name" value="DinB/YfiT-like"/>
</dbReference>
<organism evidence="2">
    <name type="scientific">Vecturithrix granuli</name>
    <dbReference type="NCBI Taxonomy" id="1499967"/>
    <lineage>
        <taxon>Bacteria</taxon>
        <taxon>Candidatus Moduliflexota</taxon>
        <taxon>Candidatus Vecturitrichia</taxon>
        <taxon>Candidatus Vecturitrichales</taxon>
        <taxon>Candidatus Vecturitrichaceae</taxon>
        <taxon>Candidatus Vecturithrix</taxon>
    </lineage>
</organism>
<dbReference type="EMBL" id="DF820470">
    <property type="protein sequence ID" value="GAK59719.1"/>
    <property type="molecule type" value="Genomic_DNA"/>
</dbReference>
<dbReference type="eggNOG" id="COG2318">
    <property type="taxonomic scope" value="Bacteria"/>
</dbReference>
<dbReference type="Gene3D" id="1.20.120.450">
    <property type="entry name" value="dinb family like domain"/>
    <property type="match status" value="1"/>
</dbReference>
<accession>A0A081C564</accession>
<feature type="domain" description="DinB-like" evidence="1">
    <location>
        <begin position="10"/>
        <end position="137"/>
    </location>
</feature>
<dbReference type="Proteomes" id="UP000030661">
    <property type="component" value="Unassembled WGS sequence"/>
</dbReference>
<dbReference type="HOGENOM" id="CLU_1634283_0_0_0"/>
<reference evidence="2" key="1">
    <citation type="journal article" date="2015" name="PeerJ">
        <title>First genomic representation of candidate bacterial phylum KSB3 points to enhanced environmental sensing as a trigger of wastewater bulking.</title>
        <authorList>
            <person name="Sekiguchi Y."/>
            <person name="Ohashi A."/>
            <person name="Parks D.H."/>
            <person name="Yamauchi T."/>
            <person name="Tyson G.W."/>
            <person name="Hugenholtz P."/>
        </authorList>
    </citation>
    <scope>NUCLEOTIDE SEQUENCE [LARGE SCALE GENOMIC DNA]</scope>
</reference>
<dbReference type="Pfam" id="PF12867">
    <property type="entry name" value="DinB_2"/>
    <property type="match status" value="1"/>
</dbReference>
<name>A0A081C564_VECG1</name>
<evidence type="ECO:0000313" key="3">
    <source>
        <dbReference type="Proteomes" id="UP000030661"/>
    </source>
</evidence>
<protein>
    <recommendedName>
        <fullName evidence="1">DinB-like domain-containing protein</fullName>
    </recommendedName>
</protein>
<keyword evidence="3" id="KW-1185">Reference proteome</keyword>